<dbReference type="eggNOG" id="arCOG04702">
    <property type="taxonomic scope" value="Archaea"/>
</dbReference>
<dbReference type="AlphaFoldDB" id="F0TA22"/>
<dbReference type="SUPFAM" id="SSF49777">
    <property type="entry name" value="PEBP-like"/>
    <property type="match status" value="1"/>
</dbReference>
<dbReference type="HOGENOM" id="CLU_083918_3_2_2"/>
<dbReference type="InterPro" id="IPR008914">
    <property type="entry name" value="PEBP"/>
</dbReference>
<proteinExistence type="predicted"/>
<accession>F0TA22</accession>
<evidence type="ECO:0000313" key="2">
    <source>
        <dbReference type="Proteomes" id="UP000007490"/>
    </source>
</evidence>
<dbReference type="PANTHER" id="PTHR30289:SF1">
    <property type="entry name" value="PEBP (PHOSPHATIDYLETHANOLAMINE-BINDING PROTEIN) FAMILY PROTEIN"/>
    <property type="match status" value="1"/>
</dbReference>
<dbReference type="RefSeq" id="WP_013644196.1">
    <property type="nucleotide sequence ID" value="NC_015216.1"/>
</dbReference>
<dbReference type="Pfam" id="PF01161">
    <property type="entry name" value="PBP"/>
    <property type="match status" value="1"/>
</dbReference>
<reference evidence="2" key="1">
    <citation type="submission" date="2011-02" db="EMBL/GenBank/DDBJ databases">
        <title>Complete sequence of Methanobacterium sp. AL-21.</title>
        <authorList>
            <consortium name="US DOE Joint Genome Institute"/>
            <person name="Lucas S."/>
            <person name="Copeland A."/>
            <person name="Lapidus A."/>
            <person name="Cheng J.-F."/>
            <person name="Goodwin L."/>
            <person name="Pitluck S."/>
            <person name="Chertkov O."/>
            <person name="Detter J.C."/>
            <person name="Han C."/>
            <person name="Tapia R."/>
            <person name="Land M."/>
            <person name="Hauser L."/>
            <person name="Kyrpides N."/>
            <person name="Ivanova N."/>
            <person name="Mikhailova N."/>
            <person name="Pagani I."/>
            <person name="Cadillo-Quiroz H."/>
            <person name="Imachi H."/>
            <person name="Zinder S."/>
            <person name="Liu W."/>
            <person name="Woyke T."/>
        </authorList>
    </citation>
    <scope>NUCLEOTIDE SEQUENCE [LARGE SCALE GENOMIC DNA]</scope>
    <source>
        <strain evidence="2">AL-21</strain>
    </source>
</reference>
<gene>
    <name evidence="1" type="ordered locus">Metbo_0594</name>
</gene>
<dbReference type="Gene3D" id="3.90.280.10">
    <property type="entry name" value="PEBP-like"/>
    <property type="match status" value="1"/>
</dbReference>
<evidence type="ECO:0000313" key="1">
    <source>
        <dbReference type="EMBL" id="ADZ08845.1"/>
    </source>
</evidence>
<dbReference type="OrthoDB" id="28720at2157"/>
<dbReference type="NCBIfam" id="TIGR00481">
    <property type="entry name" value="YbhB/YbcL family Raf kinase inhibitor-like protein"/>
    <property type="match status" value="1"/>
</dbReference>
<keyword evidence="2" id="KW-1185">Reference proteome</keyword>
<reference evidence="1 2" key="2">
    <citation type="journal article" date="2014" name="Int. J. Syst. Evol. Microbiol.">
        <title>Methanobacterium paludis sp. nov. and a novel strain of Methanobacterium lacus isolated from northern peatlands.</title>
        <authorList>
            <person name="Cadillo-Quiroz H."/>
            <person name="Brauer S.L."/>
            <person name="Goodson N."/>
            <person name="Yavitt J.B."/>
            <person name="Zinder S.H."/>
        </authorList>
    </citation>
    <scope>NUCLEOTIDE SEQUENCE [LARGE SCALE GENOMIC DNA]</scope>
    <source>
        <strain evidence="1 2">AL-21</strain>
    </source>
</reference>
<protein>
    <submittedName>
        <fullName evidence="1">YbhB YbcL family protein</fullName>
    </submittedName>
</protein>
<name>F0TA22_METLA</name>
<dbReference type="PANTHER" id="PTHR30289">
    <property type="entry name" value="UNCHARACTERIZED PROTEIN YBCL-RELATED"/>
    <property type="match status" value="1"/>
</dbReference>
<dbReference type="EMBL" id="CP002551">
    <property type="protein sequence ID" value="ADZ08845.1"/>
    <property type="molecule type" value="Genomic_DNA"/>
</dbReference>
<dbReference type="STRING" id="877455.Metbo_0594"/>
<organism evidence="1 2">
    <name type="scientific">Methanobacterium lacus (strain AL-21)</name>
    <dbReference type="NCBI Taxonomy" id="877455"/>
    <lineage>
        <taxon>Archaea</taxon>
        <taxon>Methanobacteriati</taxon>
        <taxon>Methanobacteriota</taxon>
        <taxon>Methanomada group</taxon>
        <taxon>Methanobacteria</taxon>
        <taxon>Methanobacteriales</taxon>
        <taxon>Methanobacteriaceae</taxon>
        <taxon>Methanobacterium</taxon>
    </lineage>
</organism>
<dbReference type="InterPro" id="IPR036610">
    <property type="entry name" value="PEBP-like_sf"/>
</dbReference>
<dbReference type="InterPro" id="IPR005247">
    <property type="entry name" value="YbhB_YbcL/LppC-like"/>
</dbReference>
<dbReference type="KEGG" id="mel:Metbo_0594"/>
<dbReference type="GeneID" id="10277039"/>
<dbReference type="CDD" id="cd00865">
    <property type="entry name" value="PEBP_bact_arch"/>
    <property type="match status" value="1"/>
</dbReference>
<dbReference type="Proteomes" id="UP000007490">
    <property type="component" value="Chromosome"/>
</dbReference>
<sequence>MSIKITSQKFKEGEEIPDRYACKGVNVSPPLEWSPVADAVKYAIICEDPDAAQGIWTHWVIFNIPGELHAVDEWIMEREETKNGAKQGLNDFGTVGYRGPCPPDGTHRYYYRIYALDSEIELPSMITRSQLKKAMEGHIIDEGSLMGRYTR</sequence>